<dbReference type="SMART" id="SM00297">
    <property type="entry name" value="BROMO"/>
    <property type="match status" value="1"/>
</dbReference>
<organism evidence="5 6">
    <name type="scientific">Lyophyllum shimeji</name>
    <name type="common">Hon-shimeji</name>
    <name type="synonym">Tricholoma shimeji</name>
    <dbReference type="NCBI Taxonomy" id="47721"/>
    <lineage>
        <taxon>Eukaryota</taxon>
        <taxon>Fungi</taxon>
        <taxon>Dikarya</taxon>
        <taxon>Basidiomycota</taxon>
        <taxon>Agaricomycotina</taxon>
        <taxon>Agaricomycetes</taxon>
        <taxon>Agaricomycetidae</taxon>
        <taxon>Agaricales</taxon>
        <taxon>Tricholomatineae</taxon>
        <taxon>Lyophyllaceae</taxon>
        <taxon>Lyophyllum</taxon>
    </lineage>
</organism>
<keyword evidence="1 2" id="KW-0103">Bromodomain</keyword>
<evidence type="ECO:0000313" key="6">
    <source>
        <dbReference type="Proteomes" id="UP001063166"/>
    </source>
</evidence>
<feature type="compositionally biased region" description="Basic and acidic residues" evidence="3">
    <location>
        <begin position="467"/>
        <end position="479"/>
    </location>
</feature>
<dbReference type="OrthoDB" id="1742084at2759"/>
<feature type="compositionally biased region" description="Acidic residues" evidence="3">
    <location>
        <begin position="360"/>
        <end position="373"/>
    </location>
</feature>
<dbReference type="GO" id="GO:0006325">
    <property type="term" value="P:chromatin organization"/>
    <property type="evidence" value="ECO:0007669"/>
    <property type="project" value="UniProtKB-ARBA"/>
</dbReference>
<evidence type="ECO:0000259" key="4">
    <source>
        <dbReference type="PROSITE" id="PS50014"/>
    </source>
</evidence>
<comment type="caution">
    <text evidence="5">The sequence shown here is derived from an EMBL/GenBank/DDBJ whole genome shotgun (WGS) entry which is preliminary data.</text>
</comment>
<dbReference type="PROSITE" id="PS50014">
    <property type="entry name" value="BROMODOMAIN_2"/>
    <property type="match status" value="1"/>
</dbReference>
<dbReference type="PANTHER" id="PTHR15398">
    <property type="entry name" value="BROMODOMAIN-CONTAINING PROTEIN 8"/>
    <property type="match status" value="1"/>
</dbReference>
<evidence type="ECO:0000313" key="5">
    <source>
        <dbReference type="EMBL" id="GLB33848.1"/>
    </source>
</evidence>
<sequence>MSTRSRRDAALDNIESLILAQAVWEHGADAWPTVAKILSKHPLISRPKSFFTAQSSHAMHDNLMKEAGLERTEACNAIRSNVHLELAKKFYWARVEELRGLILAEEIKFKSILSEIESIRSGNFDGEITARITGVPAVSEAAPSPTEVFDGSELSGLSATPVSPSQTQENPPEQPEPSPVGGVAPEPRQPPTPKVAKPVRTPSATDETPSSPLLSTPSPVAIEVEKAVVDDKGEAGEPFKTDKHSEVNVARAEGPVPGPSIRTDSTVGQGRRGLSVDQEDKRNDVEEKEAEAETVVHEALEAPEATEGDAEAARAREEPAAATTGDIQIIQPRDTAARPAAAATEAVEESLPESPAVPEVEAELAVEDGESSGEEPLHASRRSTRRRRSTLSQAQPPQTRGKARRQKAESPVIKAKEELEVEQMDETDDVQVETPNVDLEDASPAPADVATRRRDGKRKASFFEGVESMRERKRARDDSEPVDDDEPVHALRGRRSGTRSEEQVALKRFQNVIGMLHSQISQHRNGVIFHNPIKNSEAPDYHEIVKRPMDLKTIKMRVKDGSIGNSLEYQRDTYLMFANALMYNRPGSDVYTMAEDMMLESEGHILAFRQTEGFLRGAHRT</sequence>
<proteinExistence type="predicted"/>
<name>A0A9P3UI24_LYOSH</name>
<feature type="domain" description="Bromo" evidence="4">
    <location>
        <begin position="521"/>
        <end position="591"/>
    </location>
</feature>
<feature type="compositionally biased region" description="Basic and acidic residues" evidence="3">
    <location>
        <begin position="223"/>
        <end position="246"/>
    </location>
</feature>
<gene>
    <name evidence="5" type="ORF">LshimejAT787_0107320</name>
</gene>
<dbReference type="Pfam" id="PF00439">
    <property type="entry name" value="Bromodomain"/>
    <property type="match status" value="1"/>
</dbReference>
<dbReference type="Gene3D" id="1.20.920.10">
    <property type="entry name" value="Bromodomain-like"/>
    <property type="match status" value="1"/>
</dbReference>
<feature type="compositionally biased region" description="Low complexity" evidence="3">
    <location>
        <begin position="208"/>
        <end position="219"/>
    </location>
</feature>
<feature type="region of interest" description="Disordered" evidence="3">
    <location>
        <begin position="139"/>
        <end position="502"/>
    </location>
</feature>
<feature type="compositionally biased region" description="Acidic residues" evidence="3">
    <location>
        <begin position="419"/>
        <end position="431"/>
    </location>
</feature>
<evidence type="ECO:0000256" key="2">
    <source>
        <dbReference type="PROSITE-ProRule" id="PRU00035"/>
    </source>
</evidence>
<dbReference type="GO" id="GO:0035267">
    <property type="term" value="C:NuA4 histone acetyltransferase complex"/>
    <property type="evidence" value="ECO:0007669"/>
    <property type="project" value="TreeGrafter"/>
</dbReference>
<keyword evidence="6" id="KW-1185">Reference proteome</keyword>
<reference evidence="5" key="1">
    <citation type="submission" date="2022-07" db="EMBL/GenBank/DDBJ databases">
        <title>The genome of Lyophyllum shimeji provides insight into the initial evolution of ectomycorrhizal fungal genome.</title>
        <authorList>
            <person name="Kobayashi Y."/>
            <person name="Shibata T."/>
            <person name="Hirakawa H."/>
            <person name="Shigenobu S."/>
            <person name="Nishiyama T."/>
            <person name="Yamada A."/>
            <person name="Hasebe M."/>
            <person name="Kawaguchi M."/>
        </authorList>
    </citation>
    <scope>NUCLEOTIDE SEQUENCE</scope>
    <source>
        <strain evidence="5">AT787</strain>
    </source>
</reference>
<dbReference type="AlphaFoldDB" id="A0A9P3UI24"/>
<dbReference type="InterPro" id="IPR036427">
    <property type="entry name" value="Bromodomain-like_sf"/>
</dbReference>
<evidence type="ECO:0000256" key="1">
    <source>
        <dbReference type="ARBA" id="ARBA00023117"/>
    </source>
</evidence>
<dbReference type="PRINTS" id="PR00503">
    <property type="entry name" value="BROMODOMAIN"/>
</dbReference>
<feature type="compositionally biased region" description="Basic residues" evidence="3">
    <location>
        <begin position="379"/>
        <end position="389"/>
    </location>
</feature>
<dbReference type="EMBL" id="BRPK01000001">
    <property type="protein sequence ID" value="GLB33848.1"/>
    <property type="molecule type" value="Genomic_DNA"/>
</dbReference>
<protein>
    <submittedName>
        <fullName evidence="5">Bromo domain containing protein</fullName>
    </submittedName>
</protein>
<dbReference type="InterPro" id="IPR001487">
    <property type="entry name" value="Bromodomain"/>
</dbReference>
<dbReference type="SUPFAM" id="SSF47370">
    <property type="entry name" value="Bromodomain"/>
    <property type="match status" value="1"/>
</dbReference>
<dbReference type="Proteomes" id="UP001063166">
    <property type="component" value="Unassembled WGS sequence"/>
</dbReference>
<evidence type="ECO:0000256" key="3">
    <source>
        <dbReference type="SAM" id="MobiDB-lite"/>
    </source>
</evidence>
<accession>A0A9P3UI24</accession>
<dbReference type="PANTHER" id="PTHR15398:SF4">
    <property type="entry name" value="BROMODOMAIN-CONTAINING PROTEIN 8 ISOFORM X1"/>
    <property type="match status" value="1"/>
</dbReference>